<keyword evidence="2" id="KW-1185">Reference proteome</keyword>
<evidence type="ECO:0000313" key="1">
    <source>
        <dbReference type="EMBL" id="GLU49941.1"/>
    </source>
</evidence>
<dbReference type="Proteomes" id="UP001165092">
    <property type="component" value="Unassembled WGS sequence"/>
</dbReference>
<dbReference type="Gene3D" id="1.10.132.100">
    <property type="match status" value="1"/>
</dbReference>
<sequence>MPTETPAPSFDLVRMPWLPVQRLDGSETQLSLADTLAQAHRLRRIVGDVPTQEFALTRLLLAVLHDALDGPTDPDQWSGWWEDGWPAEQVDAYLERYRDRFDLLHPTAPFFQVADLRTAKGEYASLDRIVADVPNGDRFFTTRVHGAVRLGFAEAARWVVHAHAFDPSGIKSGAVGDPRAKGGKGYPLGVGWSGNLGGVMAEGDTLRDTLLLNLIAADTPGLVVDDDDAPAWARPPLEAGPAQSFRTRPTGVRALYTWQTRRLRLHHDAEGVYGVLLAYGDPLVARNRHNREPMTAWRRSPAQEKKLGEAQVYLPREHDPARSAWRGLGALVAGRVHGAAQRQEAASVVRPRILDWIARLVNEDHLPEDHLIRARLIGAVYGTQQAVIDEIVDDAVAMPVVLLHEGRADLGEAAIGAVVDAEKAVTALGDLATGLAEAAGADTEGPRDTARDLGFGALDGPFRDWLRTLAPGGDPDERRARWQREARRVVTRIGADLVAQAGEAAWTGRVVQGRNGAVWLTAASADLRFRAELKKQLSLSAAEPTLEARP</sequence>
<dbReference type="EMBL" id="BSQG01000010">
    <property type="protein sequence ID" value="GLU49941.1"/>
    <property type="molecule type" value="Genomic_DNA"/>
</dbReference>
<dbReference type="CDD" id="cd09729">
    <property type="entry name" value="Cse1_I-E"/>
    <property type="match status" value="1"/>
</dbReference>
<gene>
    <name evidence="1" type="ORF">Nans01_42920</name>
</gene>
<proteinExistence type="predicted"/>
<accession>A0A9W6PAG2</accession>
<dbReference type="Pfam" id="PF09481">
    <property type="entry name" value="CRISPR_Cse1"/>
    <property type="match status" value="1"/>
</dbReference>
<name>A0A9W6PAG2_9ACTN</name>
<evidence type="ECO:0000313" key="2">
    <source>
        <dbReference type="Proteomes" id="UP001165092"/>
    </source>
</evidence>
<dbReference type="AlphaFoldDB" id="A0A9W6PAG2"/>
<reference evidence="1" key="1">
    <citation type="submission" date="2023-02" db="EMBL/GenBank/DDBJ databases">
        <title>Nocardiopsis ansamitocini NBRC 112285.</title>
        <authorList>
            <person name="Ichikawa N."/>
            <person name="Sato H."/>
            <person name="Tonouchi N."/>
        </authorList>
    </citation>
    <scope>NUCLEOTIDE SEQUENCE</scope>
    <source>
        <strain evidence="1">NBRC 112285</strain>
    </source>
</reference>
<organism evidence="1 2">
    <name type="scientific">Nocardiopsis ansamitocini</name>
    <dbReference type="NCBI Taxonomy" id="1670832"/>
    <lineage>
        <taxon>Bacteria</taxon>
        <taxon>Bacillati</taxon>
        <taxon>Actinomycetota</taxon>
        <taxon>Actinomycetes</taxon>
        <taxon>Streptosporangiales</taxon>
        <taxon>Nocardiopsidaceae</taxon>
        <taxon>Nocardiopsis</taxon>
    </lineage>
</organism>
<dbReference type="NCBIfam" id="TIGR02547">
    <property type="entry name" value="casA_cse1"/>
    <property type="match status" value="1"/>
</dbReference>
<protein>
    <submittedName>
        <fullName evidence="1">Type I-E CRISPR-associated protein Cse1/CasA</fullName>
    </submittedName>
</protein>
<comment type="caution">
    <text evidence="1">The sequence shown here is derived from an EMBL/GenBank/DDBJ whole genome shotgun (WGS) entry which is preliminary data.</text>
</comment>
<dbReference type="InterPro" id="IPR013381">
    <property type="entry name" value="CRISPR-assoc_prot_Cse1"/>
</dbReference>